<organism evidence="1">
    <name type="scientific">uncultured Caudovirales phage</name>
    <dbReference type="NCBI Taxonomy" id="2100421"/>
    <lineage>
        <taxon>Viruses</taxon>
        <taxon>Duplodnaviria</taxon>
        <taxon>Heunggongvirae</taxon>
        <taxon>Uroviricota</taxon>
        <taxon>Caudoviricetes</taxon>
        <taxon>Peduoviridae</taxon>
        <taxon>Maltschvirus</taxon>
        <taxon>Maltschvirus maltsch</taxon>
    </lineage>
</organism>
<protein>
    <submittedName>
        <fullName evidence="1">Uncharacterized protein</fullName>
    </submittedName>
</protein>
<evidence type="ECO:0000313" key="1">
    <source>
        <dbReference type="EMBL" id="CAB4155948.1"/>
    </source>
</evidence>
<dbReference type="EMBL" id="LR796632">
    <property type="protein sequence ID" value="CAB4155948.1"/>
    <property type="molecule type" value="Genomic_DNA"/>
</dbReference>
<name>A0A6J5NGB3_9CAUD</name>
<sequence>MPLIRLLAPTKIQASTYAEGQVVLFPNDLAADVLSAGFGEEVQEAPVFVEHINRIEPDPAIPPDDLPGG</sequence>
<accession>A0A6J5NGB3</accession>
<gene>
    <name evidence="1" type="ORF">UFOVP670_46</name>
</gene>
<proteinExistence type="predicted"/>
<reference evidence="1" key="1">
    <citation type="submission" date="2020-04" db="EMBL/GenBank/DDBJ databases">
        <authorList>
            <person name="Chiriac C."/>
            <person name="Salcher M."/>
            <person name="Ghai R."/>
            <person name="Kavagutti S V."/>
        </authorList>
    </citation>
    <scope>NUCLEOTIDE SEQUENCE</scope>
</reference>